<feature type="region of interest" description="Disordered" evidence="11">
    <location>
        <begin position="675"/>
        <end position="732"/>
    </location>
</feature>
<dbReference type="PROSITE" id="PS51450">
    <property type="entry name" value="LRR"/>
    <property type="match status" value="1"/>
</dbReference>
<feature type="compositionally biased region" description="Basic and acidic residues" evidence="11">
    <location>
        <begin position="1731"/>
        <end position="1745"/>
    </location>
</feature>
<feature type="compositionally biased region" description="Polar residues" evidence="11">
    <location>
        <begin position="1385"/>
        <end position="1398"/>
    </location>
</feature>
<feature type="domain" description="Ig-like" evidence="13">
    <location>
        <begin position="2542"/>
        <end position="2636"/>
    </location>
</feature>
<feature type="domain" description="Ig-like" evidence="13">
    <location>
        <begin position="491"/>
        <end position="555"/>
    </location>
</feature>
<gene>
    <name evidence="14" type="primary">MXRA5</name>
</gene>
<dbReference type="SUPFAM" id="SSF48726">
    <property type="entry name" value="Immunoglobulin"/>
    <property type="match status" value="11"/>
</dbReference>
<dbReference type="InterPro" id="IPR007110">
    <property type="entry name" value="Ig-like_dom"/>
</dbReference>
<dbReference type="SMART" id="SM00409">
    <property type="entry name" value="IG"/>
    <property type="match status" value="11"/>
</dbReference>
<feature type="chain" id="PRO_5034511199" evidence="12">
    <location>
        <begin position="28"/>
        <end position="2636"/>
    </location>
</feature>
<feature type="compositionally biased region" description="Low complexity" evidence="11">
    <location>
        <begin position="1420"/>
        <end position="1429"/>
    </location>
</feature>
<feature type="region of interest" description="Disordered" evidence="11">
    <location>
        <begin position="1595"/>
        <end position="1697"/>
    </location>
</feature>
<keyword evidence="3" id="KW-0812">Transmembrane</keyword>
<dbReference type="Pfam" id="PF00047">
    <property type="entry name" value="ig"/>
    <property type="match status" value="1"/>
</dbReference>
<dbReference type="SMART" id="SM00369">
    <property type="entry name" value="LRR_TYP"/>
    <property type="match status" value="5"/>
</dbReference>
<dbReference type="OMA" id="HTSPDQR"/>
<evidence type="ECO:0000259" key="13">
    <source>
        <dbReference type="PROSITE" id="PS50835"/>
    </source>
</evidence>
<comment type="subcellular location">
    <subcellularLocation>
        <location evidence="1">Membrane</location>
        <topology evidence="1">Single-pass membrane protein</topology>
    </subcellularLocation>
</comment>
<feature type="compositionally biased region" description="Basic residues" evidence="11">
    <location>
        <begin position="1116"/>
        <end position="1144"/>
    </location>
</feature>
<feature type="compositionally biased region" description="Polar residues" evidence="11">
    <location>
        <begin position="960"/>
        <end position="969"/>
    </location>
</feature>
<keyword evidence="15" id="KW-1185">Reference proteome</keyword>
<reference evidence="14" key="2">
    <citation type="submission" date="2025-09" db="UniProtKB">
        <authorList>
            <consortium name="Ensembl"/>
        </authorList>
    </citation>
    <scope>IDENTIFICATION</scope>
</reference>
<feature type="region of interest" description="Disordered" evidence="11">
    <location>
        <begin position="799"/>
        <end position="897"/>
    </location>
</feature>
<dbReference type="Pfam" id="PF13855">
    <property type="entry name" value="LRR_8"/>
    <property type="match status" value="1"/>
</dbReference>
<keyword evidence="9" id="KW-0325">Glycoprotein</keyword>
<dbReference type="InterPro" id="IPR036179">
    <property type="entry name" value="Ig-like_dom_sf"/>
</dbReference>
<dbReference type="InterPro" id="IPR013783">
    <property type="entry name" value="Ig-like_fold"/>
</dbReference>
<dbReference type="GeneTree" id="ENSGT00940000159942"/>
<evidence type="ECO:0000256" key="4">
    <source>
        <dbReference type="ARBA" id="ARBA00022729"/>
    </source>
</evidence>
<dbReference type="PANTHER" id="PTHR45842:SF25">
    <property type="entry name" value="CARBOXYPEPTIDASE N SUBUNIT 2-LIKE"/>
    <property type="match status" value="1"/>
</dbReference>
<dbReference type="PROSITE" id="PS50835">
    <property type="entry name" value="IG_LIKE"/>
    <property type="match status" value="10"/>
</dbReference>
<dbReference type="FunFam" id="2.60.40.10:FF:001377">
    <property type="entry name" value="Matrix remodeling associated 5"/>
    <property type="match status" value="1"/>
</dbReference>
<feature type="domain" description="Ig-like" evidence="13">
    <location>
        <begin position="582"/>
        <end position="669"/>
    </location>
</feature>
<dbReference type="InterPro" id="IPR013151">
    <property type="entry name" value="Immunoglobulin_dom"/>
</dbReference>
<dbReference type="InterPro" id="IPR003599">
    <property type="entry name" value="Ig_sub"/>
</dbReference>
<dbReference type="Pfam" id="PF13927">
    <property type="entry name" value="Ig_3"/>
    <property type="match status" value="4"/>
</dbReference>
<dbReference type="InterPro" id="IPR001611">
    <property type="entry name" value="Leu-rich_rpt"/>
</dbReference>
<dbReference type="GO" id="GO:0016020">
    <property type="term" value="C:membrane"/>
    <property type="evidence" value="ECO:0007669"/>
    <property type="project" value="UniProtKB-SubCell"/>
</dbReference>
<evidence type="ECO:0000256" key="2">
    <source>
        <dbReference type="ARBA" id="ARBA00022614"/>
    </source>
</evidence>
<dbReference type="SUPFAM" id="SSF52058">
    <property type="entry name" value="L domain-like"/>
    <property type="match status" value="1"/>
</dbReference>
<keyword evidence="8" id="KW-1015">Disulfide bond</keyword>
<feature type="compositionally biased region" description="Polar residues" evidence="11">
    <location>
        <begin position="1331"/>
        <end position="1342"/>
    </location>
</feature>
<feature type="domain" description="Ig-like" evidence="13">
    <location>
        <begin position="2453"/>
        <end position="2535"/>
    </location>
</feature>
<keyword evidence="7" id="KW-0472">Membrane</keyword>
<evidence type="ECO:0000256" key="12">
    <source>
        <dbReference type="SAM" id="SignalP"/>
    </source>
</evidence>
<feature type="compositionally biased region" description="Basic and acidic residues" evidence="11">
    <location>
        <begin position="1303"/>
        <end position="1312"/>
    </location>
</feature>
<feature type="region of interest" description="Disordered" evidence="11">
    <location>
        <begin position="573"/>
        <end position="592"/>
    </location>
</feature>
<feature type="compositionally biased region" description="Basic and acidic residues" evidence="11">
    <location>
        <begin position="1038"/>
        <end position="1052"/>
    </location>
</feature>
<dbReference type="Gene3D" id="2.60.40.10">
    <property type="entry name" value="Immunoglobulins"/>
    <property type="match status" value="11"/>
</dbReference>
<organism evidence="14 15">
    <name type="scientific">Gadus morhua</name>
    <name type="common">Atlantic cod</name>
    <dbReference type="NCBI Taxonomy" id="8049"/>
    <lineage>
        <taxon>Eukaryota</taxon>
        <taxon>Metazoa</taxon>
        <taxon>Chordata</taxon>
        <taxon>Craniata</taxon>
        <taxon>Vertebrata</taxon>
        <taxon>Euteleostomi</taxon>
        <taxon>Actinopterygii</taxon>
        <taxon>Neopterygii</taxon>
        <taxon>Teleostei</taxon>
        <taxon>Neoteleostei</taxon>
        <taxon>Acanthomorphata</taxon>
        <taxon>Zeiogadaria</taxon>
        <taxon>Gadariae</taxon>
        <taxon>Gadiformes</taxon>
        <taxon>Gadoidei</taxon>
        <taxon>Gadidae</taxon>
        <taxon>Gadus</taxon>
    </lineage>
</organism>
<dbReference type="Pfam" id="PF07679">
    <property type="entry name" value="I-set"/>
    <property type="match status" value="3"/>
</dbReference>
<feature type="region of interest" description="Disordered" evidence="11">
    <location>
        <begin position="1715"/>
        <end position="1758"/>
    </location>
</feature>
<feature type="compositionally biased region" description="Polar residues" evidence="11">
    <location>
        <begin position="1716"/>
        <end position="1727"/>
    </location>
</feature>
<evidence type="ECO:0000256" key="10">
    <source>
        <dbReference type="ARBA" id="ARBA00023319"/>
    </source>
</evidence>
<dbReference type="InterPro" id="IPR003598">
    <property type="entry name" value="Ig_sub2"/>
</dbReference>
<dbReference type="InterPro" id="IPR013106">
    <property type="entry name" value="Ig_V-set"/>
</dbReference>
<feature type="region of interest" description="Disordered" evidence="11">
    <location>
        <begin position="1084"/>
        <end position="1144"/>
    </location>
</feature>
<feature type="compositionally biased region" description="Basic and acidic residues" evidence="11">
    <location>
        <begin position="1106"/>
        <end position="1115"/>
    </location>
</feature>
<dbReference type="Gene3D" id="3.80.10.10">
    <property type="entry name" value="Ribonuclease Inhibitor"/>
    <property type="match status" value="2"/>
</dbReference>
<feature type="compositionally biased region" description="Polar residues" evidence="11">
    <location>
        <begin position="675"/>
        <end position="692"/>
    </location>
</feature>
<keyword evidence="10" id="KW-0393">Immunoglobulin domain</keyword>
<name>A0A8C5CMN6_GADMO</name>
<dbReference type="CDD" id="cd00096">
    <property type="entry name" value="Ig"/>
    <property type="match status" value="3"/>
</dbReference>
<evidence type="ECO:0000256" key="9">
    <source>
        <dbReference type="ARBA" id="ARBA00023180"/>
    </source>
</evidence>
<keyword evidence="2" id="KW-0433">Leucine-rich repeat</keyword>
<dbReference type="InterPro" id="IPR000483">
    <property type="entry name" value="Cys-rich_flank_reg_C"/>
</dbReference>
<feature type="domain" description="Ig-like" evidence="13">
    <location>
        <begin position="2049"/>
        <end position="2148"/>
    </location>
</feature>
<dbReference type="InterPro" id="IPR050467">
    <property type="entry name" value="LRFN"/>
</dbReference>
<dbReference type="Proteomes" id="UP000694546">
    <property type="component" value="Chromosome 7"/>
</dbReference>
<feature type="domain" description="Ig-like" evidence="13">
    <location>
        <begin position="2360"/>
        <end position="2449"/>
    </location>
</feature>
<keyword evidence="5" id="KW-0677">Repeat</keyword>
<dbReference type="Ensembl" id="ENSGMOT00000042023.1">
    <property type="protein sequence ID" value="ENSGMOP00000063315.1"/>
    <property type="gene ID" value="ENSGMOG00000028745.1"/>
</dbReference>
<feature type="region of interest" description="Disordered" evidence="11">
    <location>
        <begin position="1291"/>
        <end position="1475"/>
    </location>
</feature>
<evidence type="ECO:0000256" key="6">
    <source>
        <dbReference type="ARBA" id="ARBA00022989"/>
    </source>
</evidence>
<feature type="region of interest" description="Disordered" evidence="11">
    <location>
        <begin position="936"/>
        <end position="1053"/>
    </location>
</feature>
<evidence type="ECO:0000256" key="1">
    <source>
        <dbReference type="ARBA" id="ARBA00004167"/>
    </source>
</evidence>
<evidence type="ECO:0000256" key="11">
    <source>
        <dbReference type="SAM" id="MobiDB-lite"/>
    </source>
</evidence>
<dbReference type="InterPro" id="IPR013098">
    <property type="entry name" value="Ig_I-set"/>
</dbReference>
<accession>A0A8C5CMN6</accession>
<dbReference type="FunFam" id="2.60.40.10:FF:000076">
    <property type="entry name" value="Leucine-rich repeat and Ig domain-containing 4"/>
    <property type="match status" value="1"/>
</dbReference>
<feature type="region of interest" description="Disordered" evidence="11">
    <location>
        <begin position="1207"/>
        <end position="1251"/>
    </location>
</feature>
<evidence type="ECO:0000256" key="7">
    <source>
        <dbReference type="ARBA" id="ARBA00023136"/>
    </source>
</evidence>
<protein>
    <submittedName>
        <fullName evidence="14">Matrix remodeling associated 5</fullName>
    </submittedName>
</protein>
<keyword evidence="4 12" id="KW-0732">Signal</keyword>
<dbReference type="PANTHER" id="PTHR45842">
    <property type="entry name" value="SYNAPTIC ADHESION-LIKE MOLECULE SALM"/>
    <property type="match status" value="1"/>
</dbReference>
<evidence type="ECO:0000256" key="5">
    <source>
        <dbReference type="ARBA" id="ARBA00022737"/>
    </source>
</evidence>
<feature type="compositionally biased region" description="Polar residues" evidence="11">
    <location>
        <begin position="976"/>
        <end position="997"/>
    </location>
</feature>
<proteinExistence type="predicted"/>
<feature type="domain" description="Ig-like" evidence="13">
    <location>
        <begin position="2157"/>
        <end position="2252"/>
    </location>
</feature>
<evidence type="ECO:0000256" key="3">
    <source>
        <dbReference type="ARBA" id="ARBA00022692"/>
    </source>
</evidence>
<reference evidence="14" key="1">
    <citation type="submission" date="2025-08" db="UniProtKB">
        <authorList>
            <consortium name="Ensembl"/>
        </authorList>
    </citation>
    <scope>IDENTIFICATION</scope>
</reference>
<feature type="signal peptide" evidence="12">
    <location>
        <begin position="1"/>
        <end position="27"/>
    </location>
</feature>
<dbReference type="SMART" id="SM00406">
    <property type="entry name" value="IGv"/>
    <property type="match status" value="4"/>
</dbReference>
<evidence type="ECO:0000256" key="8">
    <source>
        <dbReference type="ARBA" id="ARBA00023157"/>
    </source>
</evidence>
<evidence type="ECO:0000313" key="14">
    <source>
        <dbReference type="Ensembl" id="ENSGMOP00000063315.1"/>
    </source>
</evidence>
<dbReference type="InterPro" id="IPR032675">
    <property type="entry name" value="LRR_dom_sf"/>
</dbReference>
<feature type="compositionally biased region" description="Polar residues" evidence="11">
    <location>
        <begin position="1608"/>
        <end position="1628"/>
    </location>
</feature>
<feature type="compositionally biased region" description="Low complexity" evidence="11">
    <location>
        <begin position="844"/>
        <end position="858"/>
    </location>
</feature>
<feature type="domain" description="Ig-like" evidence="13">
    <location>
        <begin position="1763"/>
        <end position="1854"/>
    </location>
</feature>
<sequence length="2636" mass="283553">MALEASARPLLLLALGLLLMAPQRACSRPCPRPCSCPQPVELHCTFRSLAAIPTGISNEVERINLGFNSINRLTDRSLSGLGRLELLMVHGNDLHSLPDGAFKDLTSLQMLKLSYNKLTELRRPALHGLWSLARLHLDHNHLTHLHPDSFQGLTSLRVLQLEGNRLRRLHPHTFSTFSLLGHFPISTLRHLYLAENNLTELAPATLGGAPQLETLQLQGNPWRCDCGMHWIREWTHNSPGVLKCKKDKEYPGGELCSMCSSPLHLQGKEMQALDDMVCIGPVIASPLRPSNPEAPGIDAATPDKLWDPLGNTTVGLSDEHGNKVDLVCEVAEAHTLGRVTWEQISEGRLSANLTWSADLDCPIDRENYERLWRLIAYYSDVPAHLQREELLGKDPERSYRYRQETERDAQYYTGVKVIVAARPLWLMQPSLSLRLDRPRSTGKKVKLVLSSRITQSVEAVLERCRSRAWVMIGSDSTTATKGVVFVVTTVGGTIRMRCNSRSSGKVQHHWILPDGSRLDVPHGVPDGRVSASSDGELLITSVDHSDAGLYHCVATVPGDLDILPFRLVIEESSAPSPGDDRPQSPPIQWHAGEPITLPCESTAAPDAEIHWILPGRNIVSHQANTSRVFVFSNGSLRVPQSLPLDSGYYKCVAINRHGVDTLAMEVNVTRRITQAASTTQRKLAKSPQSASGLRTRIKVRSEESVDGSGDDQGGKPIKPDVSRRRGLIPARRAGHPFRTTWRRPLVSRKPVQPRVDGRKPVADVRRRVNMASNKIDPGKWADILAKVRDKTGQNSVTAANTVRQTQRSVRKRTFIEQTTPSEGNVEGSGEGGAMQGKKAEVLHTATTTPTPTRTTSTADYKPSTPRASESKRKTHVTSDTRTNAIHATPDPRRTHNTPLTAVSRNTQLAHTQSTHVTPSNTQSTHVNLSAPVTHTRAGAVQHTTQSTIGSAQITRDENQHPTPLTNPDLQNRLPDLQQSTTSGPQSRLTRWQTNTDRASSRGGVTHNDSSQGHHGNDTDTDTDVGVVTTQDATPPWRDVGREAQKGGGREDGGVAAAAEVSGVPLPAAPTRPLSVKFLGRASTSPTEETTLDGWALITASPALAGTRERGREGGPRRKRPDSKRKNGGKRRKTKEKRRRQKLNRARQLIAAASISGNGNVSERAGTTSSVVALKIEQASSATAEFLATVPFLDHQVTTTSLRTVSVSHKGSTVSGLDDDSRTLGASAEDSKPPPAATIRGIPSRDKTPPGAMKTILLSTALSTTPFASTMFSKIPLPSTATSPYALSCVSTSLPGPGESSDGESSHDDESIRSEASAAGERAFPSQRSDRPSVSPQTLQSTALPAVMPSVATQRVRVPMNRGPVESPTRNPRTLLKWRPDDRKQNQSGTSRDTHSQVAGNKPFGKIRVTAPLMPPPPPSSSSSVPSLQHESSESSGEHNPSGTEGLPGDLPYDGVNTKEKRPTTTKVSLVKGSESLSLDLTGADAAVNEHQRQSLHPWPPSVGSTTAVVTAKRPSTRKGLLVRESSGPSMDLTDLDAAFDEGLSQTMDPALGSVGSTPGAVAPTPTATTYSTSNPPISSTALSVVTPTVALAITPSAAGGGTKHFSVPLTTPSPEGSGFNHISDSQVRGTAPGQGQGQGGELPPLSPYRQSHYPRNYSKTGLTLPAPRSETQSQNRNAGDLHPVMNLSPDPPSVSDADPVVPTTTPVLAIPVATEAESTAISGSSSPPGERLPHRERPTPEDRSRVRPRPGLVPPLPHPRGNPWIMRVYGQTVTVDAEADGLLPCEAVGWPHPFLSWTKVSTGMVIAQNTKVNRYEVHPNGSLIIRRAQPTDRGRYLCRVQNQHGEDQVTLDLAVLLQHPRVLQPRHRVVTVASGAGVQLDCTVLGHPPPRVTWFLPDATASLPNRRLVVLGNGTLRIAGAEPGDGGIYRCLGSSVAGEDSVTVRLRIEAASAVVELELENVTVVEGATGFLWIAPSSSSIFRWTIPDGTQLLESAKALKTQNLEVLRNGTLKVQGATRGDSGSYECTAVSEVGTRRRAVFLSVILPPPRAGSGAKARISASSPRVMEVVYGGAVRLDCRASGEPEPRIIWRTPSKKLVDSQYSYDPRIKVFANGSLTVQSVTEEDSGDFLCLVRNRHGDDFTAHRVDVLRRAAKIDRKLLLRSSQEVVIGGGLRVDCVASGLPNPDITWALPDGTMVDAHKLRPGRTRRYVVFDNGTLLFNDVGAPEEGDYTCYAENTLGKDQIKVRVKVNIVAEGQSNGHPTPQDPRVIMVTYGGSASLPCGGGVGGGAKVSWISPTQRVVTPVSGKYEFLGNGTLVVHRVQRSDSGNYTCLVPEGGPSPRTTTALEVLLTPPSINGPSIVMVKATEGVRLLLDCAASGTPRPRVAWVLPGDAVVPVPYGGGGGRVAAFSNGTLELRSPRRVDAGRLTCVARSEGGEARLGVDLRVAPPPPRSTGRRYKSRVAPVMVLNGGPLWLHCPVDSDPPLRLSWTLPTGVVLVQPQTAGRYTVLLNGTLAVRQATPHDHGSYVCRTSDWRSVAVPTVRAEVVVVSHPRGVALQLDCAATGAPRAEVAWETPDRTRLAVGTQPRLYGNKYVHPQGALVIQNPTPRDAGLYRCTARNAVGVDSKQTYLNIS</sequence>
<dbReference type="InterPro" id="IPR003591">
    <property type="entry name" value="Leu-rich_rpt_typical-subtyp"/>
</dbReference>
<feature type="compositionally biased region" description="Polar residues" evidence="11">
    <location>
        <begin position="941"/>
        <end position="953"/>
    </location>
</feature>
<dbReference type="SMART" id="SM00082">
    <property type="entry name" value="LRRCT"/>
    <property type="match status" value="1"/>
</dbReference>
<keyword evidence="6" id="KW-1133">Transmembrane helix</keyword>
<feature type="domain" description="Ig-like" evidence="13">
    <location>
        <begin position="1860"/>
        <end position="1943"/>
    </location>
</feature>
<dbReference type="SMART" id="SM00408">
    <property type="entry name" value="IGc2"/>
    <property type="match status" value="11"/>
</dbReference>
<feature type="domain" description="Ig-like" evidence="13">
    <location>
        <begin position="2265"/>
        <end position="2349"/>
    </location>
</feature>
<evidence type="ECO:0000313" key="15">
    <source>
        <dbReference type="Proteomes" id="UP000694546"/>
    </source>
</evidence>